<feature type="region of interest" description="Disordered" evidence="1">
    <location>
        <begin position="1"/>
        <end position="45"/>
    </location>
</feature>
<dbReference type="Proteomes" id="UP000660262">
    <property type="component" value="Unassembled WGS sequence"/>
</dbReference>
<gene>
    <name evidence="2" type="ORF">PPROV_000132600</name>
</gene>
<evidence type="ECO:0000313" key="3">
    <source>
        <dbReference type="Proteomes" id="UP000660262"/>
    </source>
</evidence>
<comment type="caution">
    <text evidence="2">The sequence shown here is derived from an EMBL/GenBank/DDBJ whole genome shotgun (WGS) entry which is preliminary data.</text>
</comment>
<evidence type="ECO:0000313" key="2">
    <source>
        <dbReference type="EMBL" id="GHP02570.1"/>
    </source>
</evidence>
<protein>
    <submittedName>
        <fullName evidence="2">Uncharacterized protein</fullName>
    </submittedName>
</protein>
<proteinExistence type="predicted"/>
<dbReference type="AlphaFoldDB" id="A0A830H9B8"/>
<name>A0A830H9B8_9CHLO</name>
<feature type="compositionally biased region" description="Low complexity" evidence="1">
    <location>
        <begin position="70"/>
        <end position="83"/>
    </location>
</feature>
<accession>A0A830H9B8</accession>
<sequence length="580" mass="61131">METGVDRALRSLCGWPAYKPGESKPPAESQEAAAPSPTRLAPEDHSTFLSATLGLELGAAAANMGEPRMSTQSATSDASDTSDGLSRRNSQQRRFSLLGGDPTRNHKQDELALMLSLFFCAGFARVASGQSASAQYYAMNDPTARGSAMTPLPLPSTFPTAAQTMAAKYPLALRSDSNQHFGPYVLLKNIPRTTARTTGHSAIGGAVGAVGAAALTTVNPLAAGVAVGTGTALARAAFDAVCWLPATNVQSKPWSSLVIFSKDEFGVSGAPDNPFRDSSIGGVAHYSQTLGSVADSTNSLVCSPISPPKNLYGKAQDSLDLLQHMKKVLEIDGTNLPEMSTTRLGRLRNNLNVAERRKNTLVSHWRQLGSPTNGATASKAIHLGGDGRQGAAATLVAASGAEDNPTLKNSLRSAYVVAPSTLGVGGGMLEDWLRDEVDIDTTPVLFLSGTDDMVFETTDLGARRNAAAGTEGARQAFEKTGVSPRVAVELIGGGHCWLRNQGGPIDSRAACRTGVYQQNVNPQRLPQDEQHKLGTAFFSSWVSAQNAVTPSTNYATSQWIRAWDLPWTGLSTISTKGVQF</sequence>
<feature type="region of interest" description="Disordered" evidence="1">
    <location>
        <begin position="65"/>
        <end position="103"/>
    </location>
</feature>
<feature type="compositionally biased region" description="Low complexity" evidence="1">
    <location>
        <begin position="24"/>
        <end position="37"/>
    </location>
</feature>
<keyword evidence="3" id="KW-1185">Reference proteome</keyword>
<reference evidence="2" key="1">
    <citation type="submission" date="2020-10" db="EMBL/GenBank/DDBJ databases">
        <title>Unveiling of a novel bifunctional photoreceptor, Dualchrome1, isolated from a cosmopolitan green alga.</title>
        <authorList>
            <person name="Suzuki S."/>
            <person name="Kawachi M."/>
        </authorList>
    </citation>
    <scope>NUCLEOTIDE SEQUENCE</scope>
    <source>
        <strain evidence="2">NIES 2893</strain>
    </source>
</reference>
<organism evidence="2 3">
    <name type="scientific">Pycnococcus provasolii</name>
    <dbReference type="NCBI Taxonomy" id="41880"/>
    <lineage>
        <taxon>Eukaryota</taxon>
        <taxon>Viridiplantae</taxon>
        <taxon>Chlorophyta</taxon>
        <taxon>Pseudoscourfieldiophyceae</taxon>
        <taxon>Pseudoscourfieldiales</taxon>
        <taxon>Pycnococcaceae</taxon>
        <taxon>Pycnococcus</taxon>
    </lineage>
</organism>
<dbReference type="EMBL" id="BNJQ01000003">
    <property type="protein sequence ID" value="GHP02570.1"/>
    <property type="molecule type" value="Genomic_DNA"/>
</dbReference>
<evidence type="ECO:0000256" key="1">
    <source>
        <dbReference type="SAM" id="MobiDB-lite"/>
    </source>
</evidence>